<dbReference type="InterPro" id="IPR058626">
    <property type="entry name" value="MdtA-like_b-barrel"/>
</dbReference>
<reference evidence="8" key="1">
    <citation type="journal article" date="2014" name="Int. J. Syst. Evol. Microbiol.">
        <title>Complete genome sequence of Corynebacterium casei LMG S-19264T (=DSM 44701T), isolated from a smear-ripened cheese.</title>
        <authorList>
            <consortium name="US DOE Joint Genome Institute (JGI-PGF)"/>
            <person name="Walter F."/>
            <person name="Albersmeier A."/>
            <person name="Kalinowski J."/>
            <person name="Ruckert C."/>
        </authorList>
    </citation>
    <scope>NUCLEOTIDE SEQUENCE</scope>
    <source>
        <strain evidence="8">KCTC 32182</strain>
    </source>
</reference>
<evidence type="ECO:0000313" key="9">
    <source>
        <dbReference type="Proteomes" id="UP000645257"/>
    </source>
</evidence>
<dbReference type="InterPro" id="IPR058624">
    <property type="entry name" value="MdtA-like_HH"/>
</dbReference>
<evidence type="ECO:0000256" key="1">
    <source>
        <dbReference type="ARBA" id="ARBA00004196"/>
    </source>
</evidence>
<dbReference type="InterPro" id="IPR058625">
    <property type="entry name" value="MdtA-like_BSH"/>
</dbReference>
<evidence type="ECO:0000256" key="2">
    <source>
        <dbReference type="ARBA" id="ARBA00009477"/>
    </source>
</evidence>
<sequence>MQNKQRFSPRVTVLAFATALALTGCGNKNGQQGPQTGPLEVGVLTLQTDSVPLIRELPARTSALRVADVRPQVGGVVVKRLFQEGGVVKAGQPLYQIDPETYRAAYEQAQANHAKAQANLTTARLKAKRYAELVEIKAVSSQEFDDARAALQQAEADAAATAAAAKTARINLNYSTVTSPITGRIGKSSVTEGALVTANQPTALATVQEIDRMYVDLTQSSSELLKLRHDFEAGRVKNGAGQAKVKLILEDGSEYREMGSLAFSDITVDPTTGSVLLRAVFPNPRHELLPGMFVRARLEQGIASNAIQVPQQAVTRTPKGDAMVLVPDSQGKVTPRIIKVAGTVGQNWLVTDGLKAGDQVIMDNLMKIRPGMPVKTVPYKPAAPAAQK</sequence>
<dbReference type="Pfam" id="PF25917">
    <property type="entry name" value="BSH_RND"/>
    <property type="match status" value="1"/>
</dbReference>
<dbReference type="InterPro" id="IPR006143">
    <property type="entry name" value="RND_pump_MFP"/>
</dbReference>
<keyword evidence="9" id="KW-1185">Reference proteome</keyword>
<dbReference type="GO" id="GO:0022857">
    <property type="term" value="F:transmembrane transporter activity"/>
    <property type="evidence" value="ECO:0007669"/>
    <property type="project" value="InterPro"/>
</dbReference>
<dbReference type="AlphaFoldDB" id="A0A918P5X8"/>
<dbReference type="RefSeq" id="WP_189535502.1">
    <property type="nucleotide sequence ID" value="NZ_BMYX01000018.1"/>
</dbReference>
<evidence type="ECO:0000259" key="6">
    <source>
        <dbReference type="Pfam" id="PF25944"/>
    </source>
</evidence>
<dbReference type="Gene3D" id="2.40.50.100">
    <property type="match status" value="1"/>
</dbReference>
<dbReference type="GO" id="GO:0046677">
    <property type="term" value="P:response to antibiotic"/>
    <property type="evidence" value="ECO:0007669"/>
    <property type="project" value="TreeGrafter"/>
</dbReference>
<evidence type="ECO:0000256" key="3">
    <source>
        <dbReference type="SAM" id="Coils"/>
    </source>
</evidence>
<comment type="subcellular location">
    <subcellularLocation>
        <location evidence="1">Cell envelope</location>
    </subcellularLocation>
</comment>
<evidence type="ECO:0000313" key="8">
    <source>
        <dbReference type="EMBL" id="GGY23102.1"/>
    </source>
</evidence>
<dbReference type="PANTHER" id="PTHR30158">
    <property type="entry name" value="ACRA/E-RELATED COMPONENT OF DRUG EFFLUX TRANSPORTER"/>
    <property type="match status" value="1"/>
</dbReference>
<feature type="domain" description="Multidrug resistance protein MdtA-like barrel-sandwich hybrid" evidence="5">
    <location>
        <begin position="65"/>
        <end position="208"/>
    </location>
</feature>
<dbReference type="Proteomes" id="UP000645257">
    <property type="component" value="Unassembled WGS sequence"/>
</dbReference>
<evidence type="ECO:0000259" key="7">
    <source>
        <dbReference type="Pfam" id="PF25967"/>
    </source>
</evidence>
<comment type="caution">
    <text evidence="8">The sequence shown here is derived from an EMBL/GenBank/DDBJ whole genome shotgun (WGS) entry which is preliminary data.</text>
</comment>
<dbReference type="Pfam" id="PF25876">
    <property type="entry name" value="HH_MFP_RND"/>
    <property type="match status" value="1"/>
</dbReference>
<proteinExistence type="inferred from homology"/>
<name>A0A918P5X8_9NEIS</name>
<evidence type="ECO:0000259" key="5">
    <source>
        <dbReference type="Pfam" id="PF25917"/>
    </source>
</evidence>
<dbReference type="FunFam" id="2.40.420.20:FF:000001">
    <property type="entry name" value="Efflux RND transporter periplasmic adaptor subunit"/>
    <property type="match status" value="1"/>
</dbReference>
<keyword evidence="3" id="KW-0175">Coiled coil</keyword>
<dbReference type="NCBIfam" id="TIGR01730">
    <property type="entry name" value="RND_mfp"/>
    <property type="match status" value="1"/>
</dbReference>
<dbReference type="PANTHER" id="PTHR30158:SF3">
    <property type="entry name" value="MULTIDRUG EFFLUX PUMP SUBUNIT ACRA-RELATED"/>
    <property type="match status" value="1"/>
</dbReference>
<dbReference type="SUPFAM" id="SSF111369">
    <property type="entry name" value="HlyD-like secretion proteins"/>
    <property type="match status" value="1"/>
</dbReference>
<dbReference type="Pfam" id="PF25967">
    <property type="entry name" value="RND-MFP_C"/>
    <property type="match status" value="1"/>
</dbReference>
<gene>
    <name evidence="8" type="primary">acrA</name>
    <name evidence="8" type="ORF">GCM10011289_28580</name>
</gene>
<feature type="domain" description="Multidrug resistance protein MdtA-like beta-barrel" evidence="6">
    <location>
        <begin position="213"/>
        <end position="301"/>
    </location>
</feature>
<protein>
    <submittedName>
        <fullName evidence="8">MexX family efflux pump subunit</fullName>
    </submittedName>
</protein>
<dbReference type="Gene3D" id="1.10.287.470">
    <property type="entry name" value="Helix hairpin bin"/>
    <property type="match status" value="1"/>
</dbReference>
<dbReference type="PROSITE" id="PS51257">
    <property type="entry name" value="PROKAR_LIPOPROTEIN"/>
    <property type="match status" value="1"/>
</dbReference>
<dbReference type="Gene3D" id="2.40.30.170">
    <property type="match status" value="1"/>
</dbReference>
<evidence type="ECO:0000259" key="4">
    <source>
        <dbReference type="Pfam" id="PF25876"/>
    </source>
</evidence>
<feature type="domain" description="Multidrug resistance protein MdtA-like alpha-helical hairpin" evidence="4">
    <location>
        <begin position="106"/>
        <end position="175"/>
    </location>
</feature>
<dbReference type="GO" id="GO:0005886">
    <property type="term" value="C:plasma membrane"/>
    <property type="evidence" value="ECO:0007669"/>
    <property type="project" value="UniProtKB-SubCell"/>
</dbReference>
<accession>A0A918P5X8</accession>
<feature type="domain" description="Multidrug resistance protein MdtA-like C-terminal permuted SH3" evidence="7">
    <location>
        <begin position="305"/>
        <end position="365"/>
    </location>
</feature>
<reference evidence="8" key="2">
    <citation type="submission" date="2020-09" db="EMBL/GenBank/DDBJ databases">
        <authorList>
            <person name="Sun Q."/>
            <person name="Kim S."/>
        </authorList>
    </citation>
    <scope>NUCLEOTIDE SEQUENCE</scope>
    <source>
        <strain evidence="8">KCTC 32182</strain>
    </source>
</reference>
<dbReference type="Gene3D" id="2.40.420.20">
    <property type="match status" value="1"/>
</dbReference>
<dbReference type="InterPro" id="IPR058627">
    <property type="entry name" value="MdtA-like_C"/>
</dbReference>
<comment type="similarity">
    <text evidence="2">Belongs to the membrane fusion protein (MFP) (TC 8.A.1) family.</text>
</comment>
<dbReference type="Pfam" id="PF25944">
    <property type="entry name" value="Beta-barrel_RND"/>
    <property type="match status" value="1"/>
</dbReference>
<feature type="coiled-coil region" evidence="3">
    <location>
        <begin position="106"/>
        <end position="157"/>
    </location>
</feature>
<dbReference type="EMBL" id="BMYX01000018">
    <property type="protein sequence ID" value="GGY23102.1"/>
    <property type="molecule type" value="Genomic_DNA"/>
</dbReference>
<organism evidence="8 9">
    <name type="scientific">Paludibacterium paludis</name>
    <dbReference type="NCBI Taxonomy" id="1225769"/>
    <lineage>
        <taxon>Bacteria</taxon>
        <taxon>Pseudomonadati</taxon>
        <taxon>Pseudomonadota</taxon>
        <taxon>Betaproteobacteria</taxon>
        <taxon>Neisseriales</taxon>
        <taxon>Chromobacteriaceae</taxon>
        <taxon>Paludibacterium</taxon>
    </lineage>
</organism>